<evidence type="ECO:0000259" key="1">
    <source>
        <dbReference type="Pfam" id="PF21683"/>
    </source>
</evidence>
<evidence type="ECO:0000313" key="5">
    <source>
        <dbReference type="Proteomes" id="UP000321635"/>
    </source>
</evidence>
<sequence length="382" mass="40945">MSGVLSQISALLGYSASSSQTVVVRIGDQLIYGWTSVAIRLGLELMPSTADLTITETSPVTGTLQNVSPGDAAELYIGLDQLITGYVVAVIDTESAESHDIHVQIASKSMDLVDCAAEFSTYQMTSTNALAIAQKVAEPFGISVSSIGGAGDVNIQQFSVILTETAYEVIERLCRLAGCLFYDLPDGNIVLAPVGSDLMASGFTMGENVEQRQHVRSMAGRYSTITAILASNIMLFDPPSSDGKQVDQMKAITAPGNAVVTDLDITRWRPLLIPVENGDADYKMARTRVLWEVARRAGRSRQITVTCDSWRDSAGALWRPNKLAPYTDGNGVSTNYVMGEITLTQNPGGTRADVTLMPRQAFIPEPLLLPMASNEAVRAANS</sequence>
<dbReference type="OrthoDB" id="9016931at2"/>
<dbReference type="InterPro" id="IPR023399">
    <property type="entry name" value="Baseplate-like_2-layer_sand"/>
</dbReference>
<keyword evidence="5" id="KW-1185">Reference proteome</keyword>
<evidence type="ECO:0000259" key="2">
    <source>
        <dbReference type="Pfam" id="PF21929"/>
    </source>
</evidence>
<dbReference type="InterPro" id="IPR049354">
    <property type="entry name" value="GpP-like_N"/>
</dbReference>
<evidence type="ECO:0000259" key="3">
    <source>
        <dbReference type="Pfam" id="PF22255"/>
    </source>
</evidence>
<dbReference type="PIRSF" id="PIRSF004440">
    <property type="entry name" value="GpP"/>
    <property type="match status" value="1"/>
</dbReference>
<dbReference type="Pfam" id="PF21929">
    <property type="entry name" value="GpP_4th"/>
    <property type="match status" value="1"/>
</dbReference>
<name>A0A511X5C6_9PROT</name>
<feature type="domain" description="Baseplate hub protein gp44/GpP-like C-terminal" evidence="2">
    <location>
        <begin position="283"/>
        <end position="365"/>
    </location>
</feature>
<accession>A0A511X5C6</accession>
<dbReference type="InterPro" id="IPR053982">
    <property type="entry name" value="Gp44/GpP-like_C"/>
</dbReference>
<dbReference type="RefSeq" id="WP_026396336.1">
    <property type="nucleotide sequence ID" value="NZ_AUBI01000001.1"/>
</dbReference>
<dbReference type="Gene3D" id="3.55.50.10">
    <property type="entry name" value="Baseplate protein-like domains"/>
    <property type="match status" value="1"/>
</dbReference>
<reference evidence="4 5" key="1">
    <citation type="submission" date="2019-07" db="EMBL/GenBank/DDBJ databases">
        <title>Whole genome shotgun sequence of Acetobacter nitrogenifigens NBRC 105050.</title>
        <authorList>
            <person name="Hosoyama A."/>
            <person name="Uohara A."/>
            <person name="Ohji S."/>
            <person name="Ichikawa N."/>
        </authorList>
    </citation>
    <scope>NUCLEOTIDE SEQUENCE [LARGE SCALE GENOMIC DNA]</scope>
    <source>
        <strain evidence="4 5">NBRC 105050</strain>
    </source>
</reference>
<dbReference type="STRING" id="1120919.GCA_000429165_00020"/>
<feature type="domain" description="Baseplate hub protein gp44-like N-terminal" evidence="1">
    <location>
        <begin position="22"/>
        <end position="103"/>
    </location>
</feature>
<dbReference type="AlphaFoldDB" id="A0A511X5C6"/>
<proteinExistence type="predicted"/>
<dbReference type="Proteomes" id="UP000321635">
    <property type="component" value="Unassembled WGS sequence"/>
</dbReference>
<organism evidence="4 5">
    <name type="scientific">Acetobacter nitrogenifigens DSM 23921 = NBRC 105050</name>
    <dbReference type="NCBI Taxonomy" id="1120919"/>
    <lineage>
        <taxon>Bacteria</taxon>
        <taxon>Pseudomonadati</taxon>
        <taxon>Pseudomonadota</taxon>
        <taxon>Alphaproteobacteria</taxon>
        <taxon>Acetobacterales</taxon>
        <taxon>Acetobacteraceae</taxon>
        <taxon>Acetobacter</taxon>
    </lineage>
</organism>
<dbReference type="Gene3D" id="3.30.1920.10">
    <property type="entry name" value="Baseplate protein-like domains - 2 layer sandwich fold"/>
    <property type="match status" value="1"/>
</dbReference>
<gene>
    <name evidence="4" type="ORF">ANI02nite_00180</name>
</gene>
<dbReference type="Pfam" id="PF22255">
    <property type="entry name" value="Gp44-like_2nd"/>
    <property type="match status" value="1"/>
</dbReference>
<dbReference type="InterPro" id="IPR053981">
    <property type="entry name" value="Gp44/GpP-like_2nd"/>
</dbReference>
<dbReference type="Gene3D" id="2.30.300.10">
    <property type="entry name" value="Baseplate protein-like domain - beta roll fold"/>
    <property type="match status" value="1"/>
</dbReference>
<dbReference type="Pfam" id="PF21683">
    <property type="entry name" value="GpP-like_1st"/>
    <property type="match status" value="1"/>
</dbReference>
<comment type="caution">
    <text evidence="4">The sequence shown here is derived from an EMBL/GenBank/DDBJ whole genome shotgun (WGS) entry which is preliminary data.</text>
</comment>
<evidence type="ECO:0000313" key="4">
    <source>
        <dbReference type="EMBL" id="GEN58134.1"/>
    </source>
</evidence>
<dbReference type="SUPFAM" id="SSF69279">
    <property type="entry name" value="Phage tail proteins"/>
    <property type="match status" value="2"/>
</dbReference>
<dbReference type="InterPro" id="IPR026276">
    <property type="entry name" value="Baseplate_GpP"/>
</dbReference>
<dbReference type="EMBL" id="BJYF01000001">
    <property type="protein sequence ID" value="GEN58134.1"/>
    <property type="molecule type" value="Genomic_DNA"/>
</dbReference>
<feature type="domain" description="Baseplate hub protein gp44/GpP-like second" evidence="3">
    <location>
        <begin position="110"/>
        <end position="192"/>
    </location>
</feature>
<protein>
    <submittedName>
        <fullName evidence="4">Tail protein</fullName>
    </submittedName>
</protein>